<gene>
    <name evidence="3" type="ORF">D3272_11150</name>
</gene>
<evidence type="ECO:0000313" key="4">
    <source>
        <dbReference type="Proteomes" id="UP000289411"/>
    </source>
</evidence>
<evidence type="ECO:0000256" key="2">
    <source>
        <dbReference type="SAM" id="Phobius"/>
    </source>
</evidence>
<dbReference type="Proteomes" id="UP000289411">
    <property type="component" value="Unassembled WGS sequence"/>
</dbReference>
<dbReference type="AlphaFoldDB" id="A0A4Q2RGQ9"/>
<reference evidence="3 4" key="1">
    <citation type="submission" date="2018-09" db="EMBL/GenBank/DDBJ databases">
        <authorList>
            <person name="Grouzdev D.S."/>
            <person name="Krutkina M.S."/>
        </authorList>
    </citation>
    <scope>NUCLEOTIDE SEQUENCE [LARGE SCALE GENOMIC DNA]</scope>
    <source>
        <strain evidence="3 4">RmlP001</strain>
    </source>
</reference>
<evidence type="ECO:0000256" key="1">
    <source>
        <dbReference type="SAM" id="MobiDB-lite"/>
    </source>
</evidence>
<keyword evidence="2" id="KW-0812">Transmembrane</keyword>
<dbReference type="EMBL" id="QYBC01000008">
    <property type="protein sequence ID" value="RYB05014.1"/>
    <property type="molecule type" value="Genomic_DNA"/>
</dbReference>
<comment type="caution">
    <text evidence="3">The sequence shown here is derived from an EMBL/GenBank/DDBJ whole genome shotgun (WGS) entry which is preliminary data.</text>
</comment>
<feature type="region of interest" description="Disordered" evidence="1">
    <location>
        <begin position="139"/>
        <end position="164"/>
    </location>
</feature>
<accession>A0A4Q2RGQ9</accession>
<sequence>MASGLAPGPHGIGRNPTGIGARIGLARPLTLRPALTLLAARSLALSLALPLSLALHALALLALALALALPLPLHALALLAFALALLAALALHALTLAFALTLLLTLAFALALLLALAFAALPLQALALAARTPFAEATSAARPGETGTARTGSVEARSRPEPRPGAARIGTEGMQAVPALAAQHLDAAFAPQFRAQQDAAHDAADDRSGWRVARVAELGEAFARCGQHRRNGGDRNHETLQARFPRGCRHCHFLIDEGQSGCLLLHRG</sequence>
<reference evidence="3 4" key="2">
    <citation type="submission" date="2019-02" db="EMBL/GenBank/DDBJ databases">
        <title>'Lichenibacterium ramalinii' gen. nov. sp. nov., 'Lichenibacterium minor' gen. nov. sp. nov.</title>
        <authorList>
            <person name="Pankratov T."/>
        </authorList>
    </citation>
    <scope>NUCLEOTIDE SEQUENCE [LARGE SCALE GENOMIC DNA]</scope>
    <source>
        <strain evidence="3 4">RmlP001</strain>
    </source>
</reference>
<proteinExistence type="predicted"/>
<feature type="transmembrane region" description="Helical" evidence="2">
    <location>
        <begin position="76"/>
        <end position="94"/>
    </location>
</feature>
<organism evidence="3 4">
    <name type="scientific">Lichenibacterium ramalinae</name>
    <dbReference type="NCBI Taxonomy" id="2316527"/>
    <lineage>
        <taxon>Bacteria</taxon>
        <taxon>Pseudomonadati</taxon>
        <taxon>Pseudomonadota</taxon>
        <taxon>Alphaproteobacteria</taxon>
        <taxon>Hyphomicrobiales</taxon>
        <taxon>Lichenihabitantaceae</taxon>
        <taxon>Lichenibacterium</taxon>
    </lineage>
</organism>
<evidence type="ECO:0000313" key="3">
    <source>
        <dbReference type="EMBL" id="RYB05014.1"/>
    </source>
</evidence>
<keyword evidence="2" id="KW-0472">Membrane</keyword>
<name>A0A4Q2RGQ9_9HYPH</name>
<keyword evidence="2" id="KW-1133">Transmembrane helix</keyword>
<keyword evidence="4" id="KW-1185">Reference proteome</keyword>
<protein>
    <submittedName>
        <fullName evidence="3">Uncharacterized protein</fullName>
    </submittedName>
</protein>
<feature type="transmembrane region" description="Helical" evidence="2">
    <location>
        <begin position="100"/>
        <end position="121"/>
    </location>
</feature>
<feature type="transmembrane region" description="Helical" evidence="2">
    <location>
        <begin position="43"/>
        <end position="69"/>
    </location>
</feature>
<dbReference type="RefSeq" id="WP_129219252.1">
    <property type="nucleotide sequence ID" value="NZ_QYBC01000008.1"/>
</dbReference>